<dbReference type="SUPFAM" id="SSF51905">
    <property type="entry name" value="FAD/NAD(P)-binding domain"/>
    <property type="match status" value="1"/>
</dbReference>
<dbReference type="PANTHER" id="PTHR13847">
    <property type="entry name" value="SARCOSINE DEHYDROGENASE-RELATED"/>
    <property type="match status" value="1"/>
</dbReference>
<evidence type="ECO:0000259" key="2">
    <source>
        <dbReference type="Pfam" id="PF01266"/>
    </source>
</evidence>
<dbReference type="PANTHER" id="PTHR13847:SF281">
    <property type="entry name" value="FAD DEPENDENT OXIDOREDUCTASE DOMAIN-CONTAINING PROTEIN"/>
    <property type="match status" value="1"/>
</dbReference>
<dbReference type="Gene3D" id="3.30.9.10">
    <property type="entry name" value="D-Amino Acid Oxidase, subunit A, domain 2"/>
    <property type="match status" value="1"/>
</dbReference>
<dbReference type="EMBL" id="NTJZ01000015">
    <property type="protein sequence ID" value="PDH32588.1"/>
    <property type="molecule type" value="Genomic_DNA"/>
</dbReference>
<sequence length="398" mass="43703">MLKGDHSVDVVIVGGGFSGVSTAVELCEKGCSVALVEANRISWGASGRNGGQLIGGLGHDPAAFRRTIGDAGVNEIYAMGAECVDIVSERIRKYNIECDLKWGYVEVALRPRHLRDYEEWAKDDKKLVLLDKSALQAYVNSDIYLGGYYKPDWGHLHPLNLCIGEAKVAEEMGAKIFEQSPVERITYANSPVIHTSSGSITAGHAIICGNAYLGSLVKHLDDRILPATSCIIATEQLTDEQIAASLPGDVAVCDTRTALDYYRLSADKRLLFGGLSNYSGLEPRNVEDIMRQKMNHVFPALEQVRLDYIWSGQMGISFRRMPQMGRLKGNVFYVGGYSGHGVAPTHVLGRTLAEAVTGNTKRFDYLASINHWKWPGGKLLRRPGMALGMMFYKLADMV</sequence>
<evidence type="ECO:0000313" key="4">
    <source>
        <dbReference type="Proteomes" id="UP000219329"/>
    </source>
</evidence>
<organism evidence="3 4">
    <name type="scientific">OM182 bacterium MED-G28</name>
    <dbReference type="NCBI Taxonomy" id="1986256"/>
    <lineage>
        <taxon>Bacteria</taxon>
        <taxon>Pseudomonadati</taxon>
        <taxon>Pseudomonadota</taxon>
        <taxon>Gammaproteobacteria</taxon>
        <taxon>OMG group</taxon>
        <taxon>OM182 clade</taxon>
    </lineage>
</organism>
<feature type="domain" description="FAD dependent oxidoreductase" evidence="2">
    <location>
        <begin position="9"/>
        <end position="354"/>
    </location>
</feature>
<reference evidence="3 4" key="1">
    <citation type="submission" date="2017-08" db="EMBL/GenBank/DDBJ databases">
        <title>Fine stratification of microbial communities through a metagenomic profile of the photic zone.</title>
        <authorList>
            <person name="Haro-Moreno J.M."/>
            <person name="Lopez-Perez M."/>
            <person name="De La Torre J."/>
            <person name="Picazo A."/>
            <person name="Camacho A."/>
            <person name="Rodriguez-Valera F."/>
        </authorList>
    </citation>
    <scope>NUCLEOTIDE SEQUENCE [LARGE SCALE GENOMIC DNA]</scope>
    <source>
        <strain evidence="3">MED-G28</strain>
    </source>
</reference>
<accession>A0A2A5W8G2</accession>
<dbReference type="GO" id="GO:0005737">
    <property type="term" value="C:cytoplasm"/>
    <property type="evidence" value="ECO:0007669"/>
    <property type="project" value="TreeGrafter"/>
</dbReference>
<keyword evidence="1" id="KW-0560">Oxidoreductase</keyword>
<dbReference type="Gene3D" id="3.50.50.60">
    <property type="entry name" value="FAD/NAD(P)-binding domain"/>
    <property type="match status" value="1"/>
</dbReference>
<dbReference type="InterPro" id="IPR036188">
    <property type="entry name" value="FAD/NAD-bd_sf"/>
</dbReference>
<gene>
    <name evidence="3" type="ORF">CNF02_11545</name>
</gene>
<name>A0A2A5W8G2_9GAMM</name>
<evidence type="ECO:0000313" key="3">
    <source>
        <dbReference type="EMBL" id="PDH32588.1"/>
    </source>
</evidence>
<comment type="caution">
    <text evidence="3">The sequence shown here is derived from an EMBL/GenBank/DDBJ whole genome shotgun (WGS) entry which is preliminary data.</text>
</comment>
<evidence type="ECO:0000256" key="1">
    <source>
        <dbReference type="ARBA" id="ARBA00023002"/>
    </source>
</evidence>
<dbReference type="Proteomes" id="UP000219329">
    <property type="component" value="Unassembled WGS sequence"/>
</dbReference>
<protein>
    <submittedName>
        <fullName evidence="3">FAD-dependent oxidoreductase</fullName>
    </submittedName>
</protein>
<proteinExistence type="predicted"/>
<dbReference type="GO" id="GO:0016491">
    <property type="term" value="F:oxidoreductase activity"/>
    <property type="evidence" value="ECO:0007669"/>
    <property type="project" value="UniProtKB-KW"/>
</dbReference>
<dbReference type="InterPro" id="IPR006076">
    <property type="entry name" value="FAD-dep_OxRdtase"/>
</dbReference>
<dbReference type="AlphaFoldDB" id="A0A2A5W8G2"/>
<dbReference type="Pfam" id="PF01266">
    <property type="entry name" value="DAO"/>
    <property type="match status" value="1"/>
</dbReference>